<evidence type="ECO:0000259" key="8">
    <source>
        <dbReference type="Pfam" id="PF05504"/>
    </source>
</evidence>
<evidence type="ECO:0000313" key="11">
    <source>
        <dbReference type="Proteomes" id="UP000256977"/>
    </source>
</evidence>
<organism evidence="10 11">
    <name type="scientific">Cohnella phaseoli</name>
    <dbReference type="NCBI Taxonomy" id="456490"/>
    <lineage>
        <taxon>Bacteria</taxon>
        <taxon>Bacillati</taxon>
        <taxon>Bacillota</taxon>
        <taxon>Bacilli</taxon>
        <taxon>Bacillales</taxon>
        <taxon>Paenibacillaceae</taxon>
        <taxon>Cohnella</taxon>
    </lineage>
</organism>
<evidence type="ECO:0000313" key="10">
    <source>
        <dbReference type="EMBL" id="RED75118.1"/>
    </source>
</evidence>
<evidence type="ECO:0000256" key="7">
    <source>
        <dbReference type="ARBA" id="ARBA00023288"/>
    </source>
</evidence>
<evidence type="ECO:0000256" key="2">
    <source>
        <dbReference type="ARBA" id="ARBA00007886"/>
    </source>
</evidence>
<dbReference type="Pfam" id="PF05504">
    <property type="entry name" value="Spore_GerAC"/>
    <property type="match status" value="1"/>
</dbReference>
<reference evidence="10 11" key="1">
    <citation type="submission" date="2018-07" db="EMBL/GenBank/DDBJ databases">
        <title>Genomic Encyclopedia of Type Strains, Phase III (KMG-III): the genomes of soil and plant-associated and newly described type strains.</title>
        <authorList>
            <person name="Whitman W."/>
        </authorList>
    </citation>
    <scope>NUCLEOTIDE SEQUENCE [LARGE SCALE GENOMIC DNA]</scope>
    <source>
        <strain evidence="10 11">CECT 7287</strain>
    </source>
</reference>
<keyword evidence="5" id="KW-0472">Membrane</keyword>
<dbReference type="GO" id="GO:0016020">
    <property type="term" value="C:membrane"/>
    <property type="evidence" value="ECO:0007669"/>
    <property type="project" value="UniProtKB-SubCell"/>
</dbReference>
<dbReference type="PROSITE" id="PS51257">
    <property type="entry name" value="PROKAR_LIPOPROTEIN"/>
    <property type="match status" value="1"/>
</dbReference>
<dbReference type="OrthoDB" id="2569624at2"/>
<evidence type="ECO:0000256" key="1">
    <source>
        <dbReference type="ARBA" id="ARBA00004635"/>
    </source>
</evidence>
<dbReference type="InterPro" id="IPR038501">
    <property type="entry name" value="Spore_GerAC_C_sf"/>
</dbReference>
<evidence type="ECO:0000259" key="9">
    <source>
        <dbReference type="Pfam" id="PF25198"/>
    </source>
</evidence>
<protein>
    <submittedName>
        <fullName evidence="10">Spore germination protein KC</fullName>
    </submittedName>
</protein>
<dbReference type="PANTHER" id="PTHR35789:SF1">
    <property type="entry name" value="SPORE GERMINATION PROTEIN B3"/>
    <property type="match status" value="1"/>
</dbReference>
<dbReference type="GO" id="GO:0009847">
    <property type="term" value="P:spore germination"/>
    <property type="evidence" value="ECO:0007669"/>
    <property type="project" value="InterPro"/>
</dbReference>
<keyword evidence="6" id="KW-0564">Palmitate</keyword>
<dbReference type="AlphaFoldDB" id="A0A3D9JM55"/>
<keyword evidence="11" id="KW-1185">Reference proteome</keyword>
<dbReference type="InterPro" id="IPR057336">
    <property type="entry name" value="GerAC_N"/>
</dbReference>
<comment type="caution">
    <text evidence="10">The sequence shown here is derived from an EMBL/GenBank/DDBJ whole genome shotgun (WGS) entry which is preliminary data.</text>
</comment>
<keyword evidence="4" id="KW-0732">Signal</keyword>
<keyword evidence="7" id="KW-0449">Lipoprotein</keyword>
<dbReference type="InterPro" id="IPR046953">
    <property type="entry name" value="Spore_GerAC-like_C"/>
</dbReference>
<dbReference type="EMBL" id="QRDZ01000017">
    <property type="protein sequence ID" value="RED75118.1"/>
    <property type="molecule type" value="Genomic_DNA"/>
</dbReference>
<gene>
    <name evidence="10" type="ORF">DFP98_11790</name>
</gene>
<evidence type="ECO:0000256" key="6">
    <source>
        <dbReference type="ARBA" id="ARBA00023139"/>
    </source>
</evidence>
<dbReference type="NCBIfam" id="TIGR02887">
    <property type="entry name" value="spore_ger_x_C"/>
    <property type="match status" value="1"/>
</dbReference>
<evidence type="ECO:0000256" key="5">
    <source>
        <dbReference type="ARBA" id="ARBA00023136"/>
    </source>
</evidence>
<dbReference type="PANTHER" id="PTHR35789">
    <property type="entry name" value="SPORE GERMINATION PROTEIN B3"/>
    <property type="match status" value="1"/>
</dbReference>
<dbReference type="Gene3D" id="6.20.190.10">
    <property type="entry name" value="Nutrient germinant receptor protein C, domain 1"/>
    <property type="match status" value="1"/>
</dbReference>
<evidence type="ECO:0000256" key="3">
    <source>
        <dbReference type="ARBA" id="ARBA00022544"/>
    </source>
</evidence>
<name>A0A3D9JM55_9BACL</name>
<dbReference type="Gene3D" id="3.30.300.210">
    <property type="entry name" value="Nutrient germinant receptor protein C, domain 3"/>
    <property type="match status" value="1"/>
</dbReference>
<sequence length="385" mass="43321">MMRSPFAVLAFLALVLLTGCWNKYELTEWAFVQAVAVDLTEDNRIRLTTQFYKPGGGLEGAPKASESFNIHTEGENMSEAIANIANEVGRVAQWGHIRIVLVSEQIAKNQNLKGILDYFLRDHEPRETAQFAITKGLASDYLTRKPYIESTISQQLREISQSSKRFTGMSKKMNLLQVAIALKSQTGIAVLPYMASSGGKKDPAVMNGVAIFRDYSIVQPGIPAGKAEYLLMLRNEYERGVVTYPCEENPKSKKDTFEHVMVSSTTKVEPKGESVAVRIHLLLVGGYGELRCSKIRKASDEEHIKQKIAEYVEQELQKEISAMQARQLDLLNIGDALYRRHPALWLKWKSSWGRRLSQATFQVKVEIQMTNTGLTKPMPYGDQEE</sequence>
<proteinExistence type="inferred from homology"/>
<feature type="domain" description="Spore germination protein N-terminal" evidence="9">
    <location>
        <begin position="23"/>
        <end position="194"/>
    </location>
</feature>
<comment type="similarity">
    <text evidence="2">Belongs to the GerABKC lipoprotein family.</text>
</comment>
<comment type="subcellular location">
    <subcellularLocation>
        <location evidence="1">Membrane</location>
        <topology evidence="1">Lipid-anchor</topology>
    </subcellularLocation>
</comment>
<dbReference type="Proteomes" id="UP000256977">
    <property type="component" value="Unassembled WGS sequence"/>
</dbReference>
<keyword evidence="3" id="KW-0309">Germination</keyword>
<dbReference type="Pfam" id="PF25198">
    <property type="entry name" value="Spore_GerAC_N"/>
    <property type="match status" value="1"/>
</dbReference>
<dbReference type="RefSeq" id="WP_116062540.1">
    <property type="nucleotide sequence ID" value="NZ_QRDZ01000017.1"/>
</dbReference>
<dbReference type="InterPro" id="IPR008844">
    <property type="entry name" value="Spore_GerAC-like"/>
</dbReference>
<accession>A0A3D9JM55</accession>
<evidence type="ECO:0000256" key="4">
    <source>
        <dbReference type="ARBA" id="ARBA00022729"/>
    </source>
</evidence>
<feature type="domain" description="Spore germination GerAC-like C-terminal" evidence="8">
    <location>
        <begin position="207"/>
        <end position="373"/>
    </location>
</feature>